<sequence>MSMPENSHVWYIEFRGEEAVGVLSGVLERLPGLPGFQGAELLTSPAQPGLALIASRWAGEVPDLPLPAGAKHWAFEVIAAALPSSAVP</sequence>
<dbReference type="EMBL" id="JBHRZF010000076">
    <property type="protein sequence ID" value="MFC3860495.1"/>
    <property type="molecule type" value="Genomic_DNA"/>
</dbReference>
<evidence type="ECO:0000313" key="1">
    <source>
        <dbReference type="EMBL" id="MFC3860495.1"/>
    </source>
</evidence>
<evidence type="ECO:0008006" key="3">
    <source>
        <dbReference type="Google" id="ProtNLM"/>
    </source>
</evidence>
<accession>A0ABV8A5J4</accession>
<proteinExistence type="predicted"/>
<gene>
    <name evidence="1" type="ORF">ACFOPQ_06915</name>
</gene>
<protein>
    <recommendedName>
        <fullName evidence="3">Antibiotic biosynthesis monooxygenase</fullName>
    </recommendedName>
</protein>
<name>A0ABV8A5J4_9DEIO</name>
<dbReference type="Proteomes" id="UP001595748">
    <property type="component" value="Unassembled WGS sequence"/>
</dbReference>
<comment type="caution">
    <text evidence="1">The sequence shown here is derived from an EMBL/GenBank/DDBJ whole genome shotgun (WGS) entry which is preliminary data.</text>
</comment>
<evidence type="ECO:0000313" key="2">
    <source>
        <dbReference type="Proteomes" id="UP001595748"/>
    </source>
</evidence>
<reference evidence="2" key="1">
    <citation type="journal article" date="2019" name="Int. J. Syst. Evol. Microbiol.">
        <title>The Global Catalogue of Microorganisms (GCM) 10K type strain sequencing project: providing services to taxonomists for standard genome sequencing and annotation.</title>
        <authorList>
            <consortium name="The Broad Institute Genomics Platform"/>
            <consortium name="The Broad Institute Genome Sequencing Center for Infectious Disease"/>
            <person name="Wu L."/>
            <person name="Ma J."/>
        </authorList>
    </citation>
    <scope>NUCLEOTIDE SEQUENCE [LARGE SCALE GENOMIC DNA]</scope>
    <source>
        <strain evidence="2">CCTCC AB 2013263</strain>
    </source>
</reference>
<organism evidence="1 2">
    <name type="scientific">Deinococcus antarcticus</name>
    <dbReference type="NCBI Taxonomy" id="1298767"/>
    <lineage>
        <taxon>Bacteria</taxon>
        <taxon>Thermotogati</taxon>
        <taxon>Deinococcota</taxon>
        <taxon>Deinococci</taxon>
        <taxon>Deinococcales</taxon>
        <taxon>Deinococcaceae</taxon>
        <taxon>Deinococcus</taxon>
    </lineage>
</organism>
<dbReference type="RefSeq" id="WP_380076641.1">
    <property type="nucleotide sequence ID" value="NZ_JBHRZF010000076.1"/>
</dbReference>
<keyword evidence="2" id="KW-1185">Reference proteome</keyword>